<evidence type="ECO:0000256" key="1">
    <source>
        <dbReference type="SAM" id="Phobius"/>
    </source>
</evidence>
<keyword evidence="1" id="KW-0472">Membrane</keyword>
<keyword evidence="1" id="KW-1133">Transmembrane helix</keyword>
<feature type="transmembrane region" description="Helical" evidence="1">
    <location>
        <begin position="207"/>
        <end position="233"/>
    </location>
</feature>
<accession>A0A8J2ZJT0</accession>
<organism evidence="2 3">
    <name type="scientific">Salipiger pallidus</name>
    <dbReference type="NCBI Taxonomy" id="1775170"/>
    <lineage>
        <taxon>Bacteria</taxon>
        <taxon>Pseudomonadati</taxon>
        <taxon>Pseudomonadota</taxon>
        <taxon>Alphaproteobacteria</taxon>
        <taxon>Rhodobacterales</taxon>
        <taxon>Roseobacteraceae</taxon>
        <taxon>Salipiger</taxon>
    </lineage>
</organism>
<dbReference type="Proteomes" id="UP000617145">
    <property type="component" value="Unassembled WGS sequence"/>
</dbReference>
<proteinExistence type="predicted"/>
<feature type="transmembrane region" description="Helical" evidence="1">
    <location>
        <begin position="245"/>
        <end position="269"/>
    </location>
</feature>
<dbReference type="EMBL" id="BMJV01000003">
    <property type="protein sequence ID" value="GGG71617.1"/>
    <property type="molecule type" value="Genomic_DNA"/>
</dbReference>
<dbReference type="RefSeq" id="WP_188790020.1">
    <property type="nucleotide sequence ID" value="NZ_BMJV01000003.1"/>
</dbReference>
<gene>
    <name evidence="2" type="ORF">GCM10011415_19400</name>
</gene>
<evidence type="ECO:0000313" key="3">
    <source>
        <dbReference type="Proteomes" id="UP000617145"/>
    </source>
</evidence>
<dbReference type="AlphaFoldDB" id="A0A8J2ZJT0"/>
<comment type="caution">
    <text evidence="2">The sequence shown here is derived from an EMBL/GenBank/DDBJ whole genome shotgun (WGS) entry which is preliminary data.</text>
</comment>
<sequence>MTDIPQPPNHAHGDYTGSGKALFFLAFRTTLLTIFTLGIYRFWAKTRIRRFIWSAVRIDGSRFEYTGTGLEKFLGFLMAVVFLALYLGLIQILLAWFGMTLLSPAATPEGALLQTLGASLTGLATVPFLFFAIYRARRYRMARTRWRGIRFGMEPAAWGYAFRAMAYWALTLLSLGLLTPLMTFRLERYMTDRTWFGDERFVQGGRWTALYAAMKHLGIGLALVLGGGALLGLGAGVGPNLLGGLALAAGLVWLPVGVISYRVQGFAILTRHKRLGEDITFEAQPSTKTVILTYVVGAIGLAVALSVVTGIFAGAVAGVLSLTNLDTALQQMPAGAVIAGIIAVLGYLLTLAAARAGALAAITQPILRHYVTSVTLVNLAALQGIHQRAGDAGADAEGFADALDIGGAL</sequence>
<protein>
    <recommendedName>
        <fullName evidence="4">DUF898 domain-containing protein</fullName>
    </recommendedName>
</protein>
<feature type="transmembrane region" description="Helical" evidence="1">
    <location>
        <begin position="111"/>
        <end position="134"/>
    </location>
</feature>
<dbReference type="InterPro" id="IPR010295">
    <property type="entry name" value="DUF898"/>
</dbReference>
<feature type="transmembrane region" description="Helical" evidence="1">
    <location>
        <begin position="290"/>
        <end position="320"/>
    </location>
</feature>
<feature type="transmembrane region" description="Helical" evidence="1">
    <location>
        <begin position="22"/>
        <end position="43"/>
    </location>
</feature>
<feature type="transmembrane region" description="Helical" evidence="1">
    <location>
        <begin position="73"/>
        <end position="99"/>
    </location>
</feature>
<name>A0A8J2ZJT0_9RHOB</name>
<evidence type="ECO:0000313" key="2">
    <source>
        <dbReference type="EMBL" id="GGG71617.1"/>
    </source>
</evidence>
<reference evidence="2" key="2">
    <citation type="submission" date="2020-09" db="EMBL/GenBank/DDBJ databases">
        <authorList>
            <person name="Sun Q."/>
            <person name="Zhou Y."/>
        </authorList>
    </citation>
    <scope>NUCLEOTIDE SEQUENCE</scope>
    <source>
        <strain evidence="2">CGMCC 1.15762</strain>
    </source>
</reference>
<feature type="transmembrane region" description="Helical" evidence="1">
    <location>
        <begin position="332"/>
        <end position="354"/>
    </location>
</feature>
<keyword evidence="1" id="KW-0812">Transmembrane</keyword>
<evidence type="ECO:0008006" key="4">
    <source>
        <dbReference type="Google" id="ProtNLM"/>
    </source>
</evidence>
<reference evidence="2" key="1">
    <citation type="journal article" date="2014" name="Int. J. Syst. Evol. Microbiol.">
        <title>Complete genome sequence of Corynebacterium casei LMG S-19264T (=DSM 44701T), isolated from a smear-ripened cheese.</title>
        <authorList>
            <consortium name="US DOE Joint Genome Institute (JGI-PGF)"/>
            <person name="Walter F."/>
            <person name="Albersmeier A."/>
            <person name="Kalinowski J."/>
            <person name="Ruckert C."/>
        </authorList>
    </citation>
    <scope>NUCLEOTIDE SEQUENCE</scope>
    <source>
        <strain evidence="2">CGMCC 1.15762</strain>
    </source>
</reference>
<dbReference type="Pfam" id="PF05987">
    <property type="entry name" value="DUF898"/>
    <property type="match status" value="1"/>
</dbReference>
<keyword evidence="3" id="KW-1185">Reference proteome</keyword>